<evidence type="ECO:0000313" key="3">
    <source>
        <dbReference type="EMBL" id="KAJ8101647.1"/>
    </source>
</evidence>
<dbReference type="InterPro" id="IPR000182">
    <property type="entry name" value="GNAT_dom"/>
</dbReference>
<dbReference type="InterPro" id="IPR016181">
    <property type="entry name" value="Acyl_CoA_acyltransferase"/>
</dbReference>
<dbReference type="SUPFAM" id="SSF55729">
    <property type="entry name" value="Acyl-CoA N-acyltransferases (Nat)"/>
    <property type="match status" value="1"/>
</dbReference>
<dbReference type="EMBL" id="JARPMG010000003">
    <property type="protein sequence ID" value="KAJ8101647.1"/>
    <property type="molecule type" value="Genomic_DNA"/>
</dbReference>
<dbReference type="InterPro" id="IPR052523">
    <property type="entry name" value="Trichothecene_AcTrans"/>
</dbReference>
<dbReference type="RefSeq" id="XP_056045097.1">
    <property type="nucleotide sequence ID" value="XM_056191397.1"/>
</dbReference>
<dbReference type="GO" id="GO:0016747">
    <property type="term" value="F:acyltransferase activity, transferring groups other than amino-acyl groups"/>
    <property type="evidence" value="ECO:0007669"/>
    <property type="project" value="InterPro"/>
</dbReference>
<keyword evidence="4" id="KW-1185">Reference proteome</keyword>
<feature type="domain" description="N-acetyltransferase" evidence="2">
    <location>
        <begin position="149"/>
        <end position="246"/>
    </location>
</feature>
<organism evidence="3 4">
    <name type="scientific">Lipomyces tetrasporus</name>
    <dbReference type="NCBI Taxonomy" id="54092"/>
    <lineage>
        <taxon>Eukaryota</taxon>
        <taxon>Fungi</taxon>
        <taxon>Dikarya</taxon>
        <taxon>Ascomycota</taxon>
        <taxon>Saccharomycotina</taxon>
        <taxon>Lipomycetes</taxon>
        <taxon>Lipomycetales</taxon>
        <taxon>Lipomycetaceae</taxon>
        <taxon>Lipomyces</taxon>
    </lineage>
</organism>
<name>A0AAD7VSZ1_9ASCO</name>
<dbReference type="PANTHER" id="PTHR42791">
    <property type="entry name" value="GNAT FAMILY ACETYLTRANSFERASE"/>
    <property type="match status" value="1"/>
</dbReference>
<dbReference type="Pfam" id="PF00583">
    <property type="entry name" value="Acetyltransf_1"/>
    <property type="match status" value="1"/>
</dbReference>
<evidence type="ECO:0000313" key="4">
    <source>
        <dbReference type="Proteomes" id="UP001217417"/>
    </source>
</evidence>
<accession>A0AAD7VSZ1</accession>
<dbReference type="CDD" id="cd04301">
    <property type="entry name" value="NAT_SF"/>
    <property type="match status" value="1"/>
</dbReference>
<dbReference type="Proteomes" id="UP001217417">
    <property type="component" value="Unassembled WGS sequence"/>
</dbReference>
<dbReference type="Gene3D" id="3.40.630.30">
    <property type="match status" value="1"/>
</dbReference>
<dbReference type="AlphaFoldDB" id="A0AAD7VSZ1"/>
<feature type="region of interest" description="Disordered" evidence="1">
    <location>
        <begin position="84"/>
        <end position="125"/>
    </location>
</feature>
<proteinExistence type="predicted"/>
<reference evidence="3" key="1">
    <citation type="submission" date="2023-03" db="EMBL/GenBank/DDBJ databases">
        <title>Near-Complete genome sequence of Lipomyces tetrasporous NRRL Y-64009, an oleaginous yeast capable of growing on lignocellulosic hydrolysates.</title>
        <authorList>
            <consortium name="Lawrence Berkeley National Laboratory"/>
            <person name="Jagtap S.S."/>
            <person name="Liu J.-J."/>
            <person name="Walukiewicz H.E."/>
            <person name="Pangilinan J."/>
            <person name="Lipzen A."/>
            <person name="Ahrendt S."/>
            <person name="Koriabine M."/>
            <person name="Cobaugh K."/>
            <person name="Salamov A."/>
            <person name="Yoshinaga Y."/>
            <person name="Ng V."/>
            <person name="Daum C."/>
            <person name="Grigoriev I.V."/>
            <person name="Slininger P.J."/>
            <person name="Dien B.S."/>
            <person name="Jin Y.-S."/>
            <person name="Rao C.V."/>
        </authorList>
    </citation>
    <scope>NUCLEOTIDE SEQUENCE</scope>
    <source>
        <strain evidence="3">NRRL Y-64009</strain>
    </source>
</reference>
<dbReference type="PROSITE" id="PS51186">
    <property type="entry name" value="GNAT"/>
    <property type="match status" value="1"/>
</dbReference>
<comment type="caution">
    <text evidence="3">The sequence shown here is derived from an EMBL/GenBank/DDBJ whole genome shotgun (WGS) entry which is preliminary data.</text>
</comment>
<evidence type="ECO:0000259" key="2">
    <source>
        <dbReference type="PROSITE" id="PS51186"/>
    </source>
</evidence>
<gene>
    <name evidence="3" type="ORF">POJ06DRAFT_68595</name>
</gene>
<protein>
    <submittedName>
        <fullName evidence="3">Acyl-CoA N-acyltransferase</fullName>
    </submittedName>
</protein>
<dbReference type="PANTHER" id="PTHR42791:SF1">
    <property type="entry name" value="N-ACETYLTRANSFERASE DOMAIN-CONTAINING PROTEIN"/>
    <property type="match status" value="1"/>
</dbReference>
<evidence type="ECO:0000256" key="1">
    <source>
        <dbReference type="SAM" id="MobiDB-lite"/>
    </source>
</evidence>
<dbReference type="GeneID" id="80886563"/>
<sequence length="257" mass="28590">MSFSFHPATQTDVPILAKISDDAFRTDRHTRVKALNQTDYLESLMCGVLASWIQQSDRYSVIKATDDYTNEIIGWVCWATRRGDEQQPHTAPQPGGGNAKTEKPPQDSIKGSSVDSEVAVKERSEDPLQVLESITNADMARWQKIFMPTPTTKCMYIVAITVSPAYQSHGVGSALIQWGTRKADADGLFCWVHASEAAHTSFAKKGFEEVGRLTVDLDKYAPRPRDDGDGDPKWGLYTFRYMKRLPKETQVSGIGGK</sequence>